<comment type="caution">
    <text evidence="1">The sequence shown here is derived from an EMBL/GenBank/DDBJ whole genome shotgun (WGS) entry which is preliminary data.</text>
</comment>
<proteinExistence type="predicted"/>
<reference evidence="2" key="1">
    <citation type="journal article" date="2019" name="Int. J. Syst. Evol. Microbiol.">
        <title>The Global Catalogue of Microorganisms (GCM) 10K type strain sequencing project: providing services to taxonomists for standard genome sequencing and annotation.</title>
        <authorList>
            <consortium name="The Broad Institute Genomics Platform"/>
            <consortium name="The Broad Institute Genome Sequencing Center for Infectious Disease"/>
            <person name="Wu L."/>
            <person name="Ma J."/>
        </authorList>
    </citation>
    <scope>NUCLEOTIDE SEQUENCE [LARGE SCALE GENOMIC DNA]</scope>
    <source>
        <strain evidence="2">CCUG 56754</strain>
    </source>
</reference>
<dbReference type="RefSeq" id="WP_390363352.1">
    <property type="nucleotide sequence ID" value="NZ_JBHTKJ010000044.1"/>
</dbReference>
<protein>
    <submittedName>
        <fullName evidence="1">Uncharacterized protein</fullName>
    </submittedName>
</protein>
<keyword evidence="2" id="KW-1185">Reference proteome</keyword>
<gene>
    <name evidence="1" type="ORF">ACFQ3N_15000</name>
</gene>
<name>A0ABW3LQF8_9BACI</name>
<sequence length="45" mass="5614">MNKRTTKLTYDEIDKLLESIDKDRFKDIKWKYVTEEEMEYLLNIN</sequence>
<dbReference type="Proteomes" id="UP001597040">
    <property type="component" value="Unassembled WGS sequence"/>
</dbReference>
<accession>A0ABW3LQF8</accession>
<organism evidence="1 2">
    <name type="scientific">Virgibacillus byunsanensis</name>
    <dbReference type="NCBI Taxonomy" id="570945"/>
    <lineage>
        <taxon>Bacteria</taxon>
        <taxon>Bacillati</taxon>
        <taxon>Bacillota</taxon>
        <taxon>Bacilli</taxon>
        <taxon>Bacillales</taxon>
        <taxon>Bacillaceae</taxon>
        <taxon>Virgibacillus</taxon>
    </lineage>
</organism>
<evidence type="ECO:0000313" key="1">
    <source>
        <dbReference type="EMBL" id="MFD1039694.1"/>
    </source>
</evidence>
<evidence type="ECO:0000313" key="2">
    <source>
        <dbReference type="Proteomes" id="UP001597040"/>
    </source>
</evidence>
<dbReference type="EMBL" id="JBHTKJ010000044">
    <property type="protein sequence ID" value="MFD1039694.1"/>
    <property type="molecule type" value="Genomic_DNA"/>
</dbReference>